<dbReference type="EMBL" id="BMXF01000005">
    <property type="protein sequence ID" value="GHB82822.1"/>
    <property type="molecule type" value="Genomic_DNA"/>
</dbReference>
<evidence type="ECO:0000256" key="1">
    <source>
        <dbReference type="SAM" id="MobiDB-lite"/>
    </source>
</evidence>
<proteinExistence type="predicted"/>
<reference evidence="2 3" key="1">
    <citation type="journal article" date="2014" name="Int. J. Syst. Evol. Microbiol.">
        <title>Complete genome sequence of Corynebacterium casei LMG S-19264T (=DSM 44701T), isolated from a smear-ripened cheese.</title>
        <authorList>
            <consortium name="US DOE Joint Genome Institute (JGI-PGF)"/>
            <person name="Walter F."/>
            <person name="Albersmeier A."/>
            <person name="Kalinowski J."/>
            <person name="Ruckert C."/>
        </authorList>
    </citation>
    <scope>NUCLEOTIDE SEQUENCE [LARGE SCALE GENOMIC DNA]</scope>
    <source>
        <strain evidence="2 3">KCTC 12866</strain>
    </source>
</reference>
<dbReference type="AlphaFoldDB" id="A0A8J3DAJ6"/>
<comment type="caution">
    <text evidence="2">The sequence shown here is derived from an EMBL/GenBank/DDBJ whole genome shotgun (WGS) entry which is preliminary data.</text>
</comment>
<evidence type="ECO:0000313" key="2">
    <source>
        <dbReference type="EMBL" id="GHB82822.1"/>
    </source>
</evidence>
<protein>
    <submittedName>
        <fullName evidence="2">Uncharacterized protein</fullName>
    </submittedName>
</protein>
<dbReference type="RefSeq" id="WP_229581259.1">
    <property type="nucleotide sequence ID" value="NZ_BMXF01000005.1"/>
</dbReference>
<accession>A0A8J3DAJ6</accession>
<dbReference type="Proteomes" id="UP000598271">
    <property type="component" value="Unassembled WGS sequence"/>
</dbReference>
<evidence type="ECO:0000313" key="3">
    <source>
        <dbReference type="Proteomes" id="UP000598271"/>
    </source>
</evidence>
<sequence>MTHRELFFALYQSSTESEVESLLKKHPTIFEDANWYPLGGNPSNYGVIENQQSSSIAALIEKLTNSIDAILTRQCYEAGIDPKSAKAPRSMEEAVSQFFPNSRDWDLPGFRKKQAENLQILADGPKLGTSLIIYDNGEGQHPQDFENTFLSLLRGNKNEIHFVQGKYNMGGSGSIVFCGKKRYQLIGSRKFDKSGAFGFTLVRSHPLSDEEKTTKKNTWYEYLKLDGHIPYFEIDQLDLGLYNRKFETGTVIKLYSYDLPAGSRSVISRDLNQSLNEYLFEPALPILTVDTKERYPKDINLERPLYGLKRRLEQDENKYIEDYFSETYVDELFGKNGQVKVTCYVFKNKVDEKSVTETKNTINSEFFKNNMAVLFSVNGQVHGHYTSEFITRSLKMNLLKNHLLIHVDCTNVDIDFRNELFMASRDRLKDGNETRDLRSYLAKKLGAKDGRLAEIEKKRKEGITVEQSDSKELIKSFTKNLPLNSDLMKLLNKTFKLDSKPEEPKKGESPKAKPKSEQKIKEPFKPERFPSVFKVKIADKNGIRAVNIPRGTEKIIRFDTDVENNYFDRIDEPGSIKISLLSVKGNETEGGSEKGEKLEVSEFFNVHTSSPQEGTIRIGLNPKADVRVGEDMELKVTLTGAGEEFEEIFWAKITDPETPKQEAPKPEPEEEQMGLPEMVLVYKEPRDETTFTWAKFSENAPEEMNHNKVMYPMASGDLLESIYINMDSSVLKSYLSKYKTTEQIEVANRKYYTSVFFHVLFLYTISRNRKYEFSLPTDEKRQQGQETELSAYLMDIFDNHYTSFILNFGMNDIMEGLG</sequence>
<organism evidence="2 3">
    <name type="scientific">Persicitalea jodogahamensis</name>
    <dbReference type="NCBI Taxonomy" id="402147"/>
    <lineage>
        <taxon>Bacteria</taxon>
        <taxon>Pseudomonadati</taxon>
        <taxon>Bacteroidota</taxon>
        <taxon>Cytophagia</taxon>
        <taxon>Cytophagales</taxon>
        <taxon>Spirosomataceae</taxon>
        <taxon>Persicitalea</taxon>
    </lineage>
</organism>
<name>A0A8J3DAJ6_9BACT</name>
<keyword evidence="3" id="KW-1185">Reference proteome</keyword>
<gene>
    <name evidence="2" type="ORF">GCM10007390_42120</name>
</gene>
<feature type="region of interest" description="Disordered" evidence="1">
    <location>
        <begin position="498"/>
        <end position="524"/>
    </location>
</feature>